<dbReference type="SUPFAM" id="SSF52954">
    <property type="entry name" value="Class II aaRS ABD-related"/>
    <property type="match status" value="1"/>
</dbReference>
<comment type="subcellular location">
    <subcellularLocation>
        <location evidence="1 10">Cytoplasm</location>
    </subcellularLocation>
</comment>
<dbReference type="HAMAP" id="MF_01569">
    <property type="entry name" value="Pro_tRNA_synth_type1"/>
    <property type="match status" value="1"/>
</dbReference>
<dbReference type="EC" id="6.1.1.15" evidence="10"/>
<dbReference type="SUPFAM" id="SSF55826">
    <property type="entry name" value="YbaK/ProRS associated domain"/>
    <property type="match status" value="1"/>
</dbReference>
<dbReference type="CDD" id="cd00779">
    <property type="entry name" value="ProRS_core_prok"/>
    <property type="match status" value="1"/>
</dbReference>
<reference evidence="12 13" key="1">
    <citation type="journal article" date="2023" name="Environ Microbiome">
        <title>A coral-associated actinobacterium mitigates coral bleaching under heat stress.</title>
        <authorList>
            <person name="Li J."/>
            <person name="Zou Y."/>
            <person name="Li Q."/>
            <person name="Zhang J."/>
            <person name="Bourne D.G."/>
            <person name="Lyu Y."/>
            <person name="Liu C."/>
            <person name="Zhang S."/>
        </authorList>
    </citation>
    <scope>NUCLEOTIDE SEQUENCE [LARGE SCALE GENOMIC DNA]</scope>
    <source>
        <strain evidence="12 13">SCSIO 13291</strain>
    </source>
</reference>
<keyword evidence="3 10" id="KW-0963">Cytoplasm</keyword>
<dbReference type="EMBL" id="CP115965">
    <property type="protein sequence ID" value="WZW99670.1"/>
    <property type="molecule type" value="Genomic_DNA"/>
</dbReference>
<evidence type="ECO:0000313" key="12">
    <source>
        <dbReference type="EMBL" id="WZW99670.1"/>
    </source>
</evidence>
<dbReference type="Proteomes" id="UP001434337">
    <property type="component" value="Chromosome"/>
</dbReference>
<dbReference type="InterPro" id="IPR006195">
    <property type="entry name" value="aa-tRNA-synth_II"/>
</dbReference>
<feature type="domain" description="Aminoacyl-transfer RNA synthetases class-II family profile" evidence="11">
    <location>
        <begin position="35"/>
        <end position="498"/>
    </location>
</feature>
<dbReference type="Gene3D" id="3.40.50.800">
    <property type="entry name" value="Anticodon-binding domain"/>
    <property type="match status" value="1"/>
</dbReference>
<evidence type="ECO:0000256" key="10">
    <source>
        <dbReference type="HAMAP-Rule" id="MF_01569"/>
    </source>
</evidence>
<dbReference type="InterPro" id="IPR045864">
    <property type="entry name" value="aa-tRNA-synth_II/BPL/LPL"/>
</dbReference>
<evidence type="ECO:0000256" key="8">
    <source>
        <dbReference type="ARBA" id="ARBA00023146"/>
    </source>
</evidence>
<evidence type="ECO:0000256" key="4">
    <source>
        <dbReference type="ARBA" id="ARBA00022598"/>
    </source>
</evidence>
<dbReference type="InterPro" id="IPR004154">
    <property type="entry name" value="Anticodon-bd"/>
</dbReference>
<gene>
    <name evidence="10" type="primary">proS</name>
    <name evidence="12" type="ORF">PCC79_05605</name>
</gene>
<keyword evidence="13" id="KW-1185">Reference proteome</keyword>
<dbReference type="GO" id="GO:0004827">
    <property type="term" value="F:proline-tRNA ligase activity"/>
    <property type="evidence" value="ECO:0007669"/>
    <property type="project" value="UniProtKB-EC"/>
</dbReference>
<comment type="function">
    <text evidence="10">Catalyzes the attachment of proline to tRNA(Pro) in a two-step reaction: proline is first activated by ATP to form Pro-AMP and then transferred to the acceptor end of tRNA(Pro). As ProRS can inadvertently accommodate and process non-cognate amino acids such as alanine and cysteine, to avoid such errors it has two additional distinct editing activities against alanine. One activity is designated as 'pretransfer' editing and involves the tRNA(Pro)-independent hydrolysis of activated Ala-AMP. The other activity is designated 'posttransfer' editing and involves deacylation of mischarged Ala-tRNA(Pro). The misacylated Cys-tRNA(Pro) is not edited by ProRS.</text>
</comment>
<dbReference type="Pfam" id="PF00587">
    <property type="entry name" value="tRNA-synt_2b"/>
    <property type="match status" value="1"/>
</dbReference>
<name>A0ABZ3CA65_9ACTN</name>
<dbReference type="CDD" id="cd00861">
    <property type="entry name" value="ProRS_anticodon_short"/>
    <property type="match status" value="1"/>
</dbReference>
<proteinExistence type="inferred from homology"/>
<organism evidence="12 13">
    <name type="scientific">Propioniciclava soli</name>
    <dbReference type="NCBI Taxonomy" id="2775081"/>
    <lineage>
        <taxon>Bacteria</taxon>
        <taxon>Bacillati</taxon>
        <taxon>Actinomycetota</taxon>
        <taxon>Actinomycetes</taxon>
        <taxon>Propionibacteriales</taxon>
        <taxon>Propionibacteriaceae</taxon>
        <taxon>Propioniciclava</taxon>
    </lineage>
</organism>
<accession>A0ABZ3CA65</accession>
<evidence type="ECO:0000313" key="13">
    <source>
        <dbReference type="Proteomes" id="UP001434337"/>
    </source>
</evidence>
<dbReference type="InterPro" id="IPR044140">
    <property type="entry name" value="ProRS_anticodon_short"/>
</dbReference>
<dbReference type="InterPro" id="IPR004500">
    <property type="entry name" value="Pro-tRNA-synth_IIa_bac-type"/>
</dbReference>
<dbReference type="InterPro" id="IPR023717">
    <property type="entry name" value="Pro-tRNA-Synthase_IIa_type1"/>
</dbReference>
<comment type="domain">
    <text evidence="10">Consists of three domains: the N-terminal catalytic domain, the editing domain and the C-terminal anticodon-binding domain.</text>
</comment>
<keyword evidence="8 10" id="KW-0030">Aminoacyl-tRNA synthetase</keyword>
<dbReference type="RefSeq" id="WP_342373252.1">
    <property type="nucleotide sequence ID" value="NZ_CP115965.1"/>
</dbReference>
<evidence type="ECO:0000256" key="2">
    <source>
        <dbReference type="ARBA" id="ARBA00011738"/>
    </source>
</evidence>
<evidence type="ECO:0000256" key="3">
    <source>
        <dbReference type="ARBA" id="ARBA00022490"/>
    </source>
</evidence>
<comment type="subunit">
    <text evidence="2 10">Homodimer.</text>
</comment>
<dbReference type="Pfam" id="PF04073">
    <property type="entry name" value="tRNA_edit"/>
    <property type="match status" value="1"/>
</dbReference>
<evidence type="ECO:0000256" key="1">
    <source>
        <dbReference type="ARBA" id="ARBA00004496"/>
    </source>
</evidence>
<comment type="catalytic activity">
    <reaction evidence="9 10">
        <text>tRNA(Pro) + L-proline + ATP = L-prolyl-tRNA(Pro) + AMP + diphosphate</text>
        <dbReference type="Rhea" id="RHEA:14305"/>
        <dbReference type="Rhea" id="RHEA-COMP:9700"/>
        <dbReference type="Rhea" id="RHEA-COMP:9702"/>
        <dbReference type="ChEBI" id="CHEBI:30616"/>
        <dbReference type="ChEBI" id="CHEBI:33019"/>
        <dbReference type="ChEBI" id="CHEBI:60039"/>
        <dbReference type="ChEBI" id="CHEBI:78442"/>
        <dbReference type="ChEBI" id="CHEBI:78532"/>
        <dbReference type="ChEBI" id="CHEBI:456215"/>
        <dbReference type="EC" id="6.1.1.15"/>
    </reaction>
</comment>
<keyword evidence="5 10" id="KW-0547">Nucleotide-binding</keyword>
<dbReference type="NCBIfam" id="TIGR00409">
    <property type="entry name" value="proS_fam_II"/>
    <property type="match status" value="1"/>
</dbReference>
<dbReference type="PANTHER" id="PTHR42753:SF2">
    <property type="entry name" value="PROLINE--TRNA LIGASE"/>
    <property type="match status" value="1"/>
</dbReference>
<dbReference type="InterPro" id="IPR036754">
    <property type="entry name" value="YbaK/aa-tRNA-synt-asso_dom_sf"/>
</dbReference>
<dbReference type="PROSITE" id="PS50862">
    <property type="entry name" value="AA_TRNA_LIGASE_II"/>
    <property type="match status" value="1"/>
</dbReference>
<dbReference type="InterPro" id="IPR036621">
    <property type="entry name" value="Anticodon-bd_dom_sf"/>
</dbReference>
<dbReference type="PANTHER" id="PTHR42753">
    <property type="entry name" value="MITOCHONDRIAL RIBOSOME PROTEIN L39/PROLYL-TRNA LIGASE FAMILY MEMBER"/>
    <property type="match status" value="1"/>
</dbReference>
<keyword evidence="7 10" id="KW-0648">Protein biosynthesis</keyword>
<evidence type="ECO:0000256" key="7">
    <source>
        <dbReference type="ARBA" id="ARBA00022917"/>
    </source>
</evidence>
<keyword evidence="6 10" id="KW-0067">ATP-binding</keyword>
<comment type="similarity">
    <text evidence="10">Belongs to the class-II aminoacyl-tRNA synthetase family. ProS type 1 subfamily.</text>
</comment>
<keyword evidence="4 10" id="KW-0436">Ligase</keyword>
<dbReference type="InterPro" id="IPR002314">
    <property type="entry name" value="aa-tRNA-synt_IIb"/>
</dbReference>
<evidence type="ECO:0000256" key="6">
    <source>
        <dbReference type="ARBA" id="ARBA00022840"/>
    </source>
</evidence>
<evidence type="ECO:0000259" key="11">
    <source>
        <dbReference type="PROSITE" id="PS50862"/>
    </source>
</evidence>
<dbReference type="SUPFAM" id="SSF55681">
    <property type="entry name" value="Class II aaRS and biotin synthetases"/>
    <property type="match status" value="1"/>
</dbReference>
<dbReference type="Gene3D" id="3.30.930.10">
    <property type="entry name" value="Bira Bifunctional Protein, Domain 2"/>
    <property type="match status" value="2"/>
</dbReference>
<dbReference type="InterPro" id="IPR050062">
    <property type="entry name" value="Pro-tRNA_synthetase"/>
</dbReference>
<evidence type="ECO:0000256" key="5">
    <source>
        <dbReference type="ARBA" id="ARBA00022741"/>
    </source>
</evidence>
<dbReference type="Pfam" id="PF03129">
    <property type="entry name" value="HGTP_anticodon"/>
    <property type="match status" value="1"/>
</dbReference>
<protein>
    <recommendedName>
        <fullName evidence="10">Proline--tRNA ligase</fullName>
        <ecNumber evidence="10">6.1.1.15</ecNumber>
    </recommendedName>
    <alternativeName>
        <fullName evidence="10">Prolyl-tRNA synthetase</fullName>
        <shortName evidence="10">ProRS</shortName>
    </alternativeName>
</protein>
<evidence type="ECO:0000256" key="9">
    <source>
        <dbReference type="ARBA" id="ARBA00047671"/>
    </source>
</evidence>
<dbReference type="InterPro" id="IPR007214">
    <property type="entry name" value="YbaK/aa-tRNA-synth-assoc-dom"/>
</dbReference>
<dbReference type="PRINTS" id="PR01046">
    <property type="entry name" value="TRNASYNTHPRO"/>
</dbReference>
<dbReference type="InterPro" id="IPR033730">
    <property type="entry name" value="ProRS_core_prok"/>
</dbReference>
<dbReference type="InterPro" id="IPR002316">
    <property type="entry name" value="Pro-tRNA-ligase_IIa"/>
</dbReference>
<dbReference type="NCBIfam" id="NF006625">
    <property type="entry name" value="PRK09194.1"/>
    <property type="match status" value="1"/>
</dbReference>
<sequence length="599" mass="64557">MITRMSELFVRTLRDDPADAEVPSHRWLVRAGYIRRVAPGIYSWLPLGLRVLHKVEQIVREEMDAMGAQEVRFPALLPREPYEETNRWTEYGPNLFRLQDRKGTDLLLGPTHEELFTLMVKDLYSSYKDLPLSLYQIQTKYRDEARPRAGLLRGREFVMKDSYSFDIDDAGLEASYARHRAAYQRIFDRLGLTYVIVSATSGAMGGSASEEFLAVADIGEDTFVRSPGGYAANVEAVRRPLAAAQDASDAPAAHVEDTPDSPTIESLVALSNDRFPRADRAWTAADTLKNVIVCLRHPDGSRTPLAIGLPGDREVDMKRLEAAVEPAEVEPFGDAEFAAHPQLVKGYIGPGDTHGDTQGGAHGRALGLDADGKGVRYLTDPAVVEGTRWITGANAPGHHVYDLVCGRDFTSDGVIDVAEIRDGDPAPDGSGPLSLARGIEMGHIFQLGRKYADALGLKVLDPNGKLVTVTMGSYGIGVSRAVAAVAESTCDDRGLAWPRNLAPFDVHVVATGKDAAVLAWAEEFAAGLDAAGVAVLLDDRKASPGVKFNDAELLGVPTTVVVGRGLAEGVIEVRDRATGAKSEVSTGDAAAHVIDLVRG</sequence>